<proteinExistence type="predicted"/>
<gene>
    <name evidence="1" type="ORF">CEXT_346121</name>
</gene>
<name>A0AAV4TYN6_CAEEX</name>
<evidence type="ECO:0000313" key="2">
    <source>
        <dbReference type="Proteomes" id="UP001054945"/>
    </source>
</evidence>
<evidence type="ECO:0000313" key="1">
    <source>
        <dbReference type="EMBL" id="GIY50439.1"/>
    </source>
</evidence>
<accession>A0AAV4TYN6</accession>
<dbReference type="Proteomes" id="UP001054945">
    <property type="component" value="Unassembled WGS sequence"/>
</dbReference>
<reference evidence="1 2" key="1">
    <citation type="submission" date="2021-06" db="EMBL/GenBank/DDBJ databases">
        <title>Caerostris extrusa draft genome.</title>
        <authorList>
            <person name="Kono N."/>
            <person name="Arakawa K."/>
        </authorList>
    </citation>
    <scope>NUCLEOTIDE SEQUENCE [LARGE SCALE GENOMIC DNA]</scope>
</reference>
<protein>
    <submittedName>
        <fullName evidence="1">Uncharacterized protein</fullName>
    </submittedName>
</protein>
<comment type="caution">
    <text evidence="1">The sequence shown here is derived from an EMBL/GenBank/DDBJ whole genome shotgun (WGS) entry which is preliminary data.</text>
</comment>
<dbReference type="AlphaFoldDB" id="A0AAV4TYN6"/>
<keyword evidence="2" id="KW-1185">Reference proteome</keyword>
<sequence length="87" mass="9985">MAGAVTELNWLTTTKRKNVHGCKPVHVVNFLALSIQDSIPAFIQMLKCLPLDDWESILTQLYPILHPSTHPLHPFHRHQSLYQKNGF</sequence>
<dbReference type="EMBL" id="BPLR01011977">
    <property type="protein sequence ID" value="GIY50439.1"/>
    <property type="molecule type" value="Genomic_DNA"/>
</dbReference>
<organism evidence="1 2">
    <name type="scientific">Caerostris extrusa</name>
    <name type="common">Bark spider</name>
    <name type="synonym">Caerostris bankana</name>
    <dbReference type="NCBI Taxonomy" id="172846"/>
    <lineage>
        <taxon>Eukaryota</taxon>
        <taxon>Metazoa</taxon>
        <taxon>Ecdysozoa</taxon>
        <taxon>Arthropoda</taxon>
        <taxon>Chelicerata</taxon>
        <taxon>Arachnida</taxon>
        <taxon>Araneae</taxon>
        <taxon>Araneomorphae</taxon>
        <taxon>Entelegynae</taxon>
        <taxon>Araneoidea</taxon>
        <taxon>Araneidae</taxon>
        <taxon>Caerostris</taxon>
    </lineage>
</organism>